<sequence>MKDSIKKIRRHSAESGIALLITIVFVSVILSIGLTLGSLGYKQVLLASTENSSQKAFYSADSALECVLYADQQNMAFSTINGASGGSVSCGVNVFAFGAPTVSNGNGKQWYRYSIPDMKMNTNTCANVIVFKPKGAPGTTYLFSSGYDNGSCSASSRTTVRGIDMHYSDLN</sequence>
<dbReference type="AlphaFoldDB" id="A0A3B0UQ34"/>
<accession>A0A3B0UQ34</accession>
<evidence type="ECO:0000256" key="1">
    <source>
        <dbReference type="SAM" id="Phobius"/>
    </source>
</evidence>
<protein>
    <recommendedName>
        <fullName evidence="3">Type 4 fimbrial biogenesis protein PilX N-terminal domain-containing protein</fullName>
    </recommendedName>
</protein>
<proteinExistence type="predicted"/>
<evidence type="ECO:0000313" key="2">
    <source>
        <dbReference type="EMBL" id="VAW33261.1"/>
    </source>
</evidence>
<keyword evidence="1" id="KW-0812">Transmembrane</keyword>
<keyword evidence="1" id="KW-0472">Membrane</keyword>
<name>A0A3B0UQ34_9ZZZZ</name>
<organism evidence="2">
    <name type="scientific">hydrothermal vent metagenome</name>
    <dbReference type="NCBI Taxonomy" id="652676"/>
    <lineage>
        <taxon>unclassified sequences</taxon>
        <taxon>metagenomes</taxon>
        <taxon>ecological metagenomes</taxon>
    </lineage>
</organism>
<reference evidence="2" key="1">
    <citation type="submission" date="2018-06" db="EMBL/GenBank/DDBJ databases">
        <authorList>
            <person name="Zhirakovskaya E."/>
        </authorList>
    </citation>
    <scope>NUCLEOTIDE SEQUENCE</scope>
</reference>
<evidence type="ECO:0008006" key="3">
    <source>
        <dbReference type="Google" id="ProtNLM"/>
    </source>
</evidence>
<dbReference type="EMBL" id="UOEV01000094">
    <property type="protein sequence ID" value="VAW33261.1"/>
    <property type="molecule type" value="Genomic_DNA"/>
</dbReference>
<feature type="transmembrane region" description="Helical" evidence="1">
    <location>
        <begin position="16"/>
        <end position="41"/>
    </location>
</feature>
<gene>
    <name evidence="2" type="ORF">MNBD_CPR01-562</name>
</gene>
<keyword evidence="1" id="KW-1133">Transmembrane helix</keyword>